<proteinExistence type="predicted"/>
<comment type="caution">
    <text evidence="1">The sequence shown here is derived from an EMBL/GenBank/DDBJ whole genome shotgun (WGS) entry which is preliminary data.</text>
</comment>
<dbReference type="Proteomes" id="UP000694308">
    <property type="component" value="Unassembled WGS sequence"/>
</dbReference>
<dbReference type="RefSeq" id="WP_218320772.1">
    <property type="nucleotide sequence ID" value="NZ_JAEEGC010000052.1"/>
</dbReference>
<name>A0A949X4B1_9CLOT</name>
<dbReference type="AlphaFoldDB" id="A0A949X4B1"/>
<sequence length="60" mass="7106">MSIKRLDCRKCIYFYVTWDVSFPYGCKLFSVKSKQLPSVIVYQSIGAECDKYEEKQQKKV</sequence>
<evidence type="ECO:0000313" key="2">
    <source>
        <dbReference type="Proteomes" id="UP000694308"/>
    </source>
</evidence>
<reference evidence="1" key="1">
    <citation type="submission" date="2020-12" db="EMBL/GenBank/DDBJ databases">
        <title>Clostridium thailandense sp. nov., a novel acetogenic bacterium isolated from peat land soil in Thailand.</title>
        <authorList>
            <person name="Chaikitkaew S."/>
            <person name="Birkeland N.K."/>
        </authorList>
    </citation>
    <scope>NUCLEOTIDE SEQUENCE</scope>
    <source>
        <strain evidence="1">PL3</strain>
    </source>
</reference>
<keyword evidence="2" id="KW-1185">Reference proteome</keyword>
<gene>
    <name evidence="1" type="ORF">I6U48_12390</name>
</gene>
<protein>
    <submittedName>
        <fullName evidence="1">Uracil-DNA glycosylase</fullName>
    </submittedName>
</protein>
<accession>A0A949X4B1</accession>
<organism evidence="1 2">
    <name type="scientific">Clostridium thailandense</name>
    <dbReference type="NCBI Taxonomy" id="2794346"/>
    <lineage>
        <taxon>Bacteria</taxon>
        <taxon>Bacillati</taxon>
        <taxon>Bacillota</taxon>
        <taxon>Clostridia</taxon>
        <taxon>Eubacteriales</taxon>
        <taxon>Clostridiaceae</taxon>
        <taxon>Clostridium</taxon>
    </lineage>
</organism>
<evidence type="ECO:0000313" key="1">
    <source>
        <dbReference type="EMBL" id="MBV7273708.1"/>
    </source>
</evidence>
<dbReference type="EMBL" id="JAEEGC010000052">
    <property type="protein sequence ID" value="MBV7273708.1"/>
    <property type="molecule type" value="Genomic_DNA"/>
</dbReference>